<accession>A0AA40BP24</accession>
<name>A0AA40BP24_9PEZI</name>
<dbReference type="Proteomes" id="UP001172155">
    <property type="component" value="Unassembled WGS sequence"/>
</dbReference>
<gene>
    <name evidence="1" type="ORF">B0T18DRAFT_420602</name>
</gene>
<dbReference type="AlphaFoldDB" id="A0AA40BP24"/>
<dbReference type="EMBL" id="JAUKUD010000007">
    <property type="protein sequence ID" value="KAK0737804.1"/>
    <property type="molecule type" value="Genomic_DNA"/>
</dbReference>
<keyword evidence="2" id="KW-1185">Reference proteome</keyword>
<evidence type="ECO:0000313" key="1">
    <source>
        <dbReference type="EMBL" id="KAK0737804.1"/>
    </source>
</evidence>
<sequence>MMRPPSVAGILGTDLCGEAYRALVLGGAPSCQPTCVNREVFKAGNYFHLRALRAGKVEYDAYQEGTAHRGESQTASSCFLPCFFTPQCLTPSSTLSTPSHITIYLQTGHQNFSEFFWSGPQHTVRWLCSPRHPTGPTPTAMRAANTLTGGIPCHTFLLTFCVRFLSRPVSHPPTHARQPP</sequence>
<reference evidence="1" key="1">
    <citation type="submission" date="2023-06" db="EMBL/GenBank/DDBJ databases">
        <title>Genome-scale phylogeny and comparative genomics of the fungal order Sordariales.</title>
        <authorList>
            <consortium name="Lawrence Berkeley National Laboratory"/>
            <person name="Hensen N."/>
            <person name="Bonometti L."/>
            <person name="Westerberg I."/>
            <person name="Brannstrom I.O."/>
            <person name="Guillou S."/>
            <person name="Cros-Aarteil S."/>
            <person name="Calhoun S."/>
            <person name="Haridas S."/>
            <person name="Kuo A."/>
            <person name="Mondo S."/>
            <person name="Pangilinan J."/>
            <person name="Riley R."/>
            <person name="LaButti K."/>
            <person name="Andreopoulos B."/>
            <person name="Lipzen A."/>
            <person name="Chen C."/>
            <person name="Yanf M."/>
            <person name="Daum C."/>
            <person name="Ng V."/>
            <person name="Clum A."/>
            <person name="Steindorff A."/>
            <person name="Ohm R."/>
            <person name="Martin F."/>
            <person name="Silar P."/>
            <person name="Natvig D."/>
            <person name="Lalanne C."/>
            <person name="Gautier V."/>
            <person name="Ament-velasquez S.L."/>
            <person name="Kruys A."/>
            <person name="Hutchinson M.I."/>
            <person name="Powell A.J."/>
            <person name="Barry K."/>
            <person name="Miller A.N."/>
            <person name="Grigoriev I.V."/>
            <person name="Debuchy R."/>
            <person name="Gladieux P."/>
            <person name="Thoren M.H."/>
            <person name="Johannesson H."/>
        </authorList>
    </citation>
    <scope>NUCLEOTIDE SEQUENCE</scope>
    <source>
        <strain evidence="1">SMH3187-1</strain>
    </source>
</reference>
<proteinExistence type="predicted"/>
<comment type="caution">
    <text evidence="1">The sequence shown here is derived from an EMBL/GenBank/DDBJ whole genome shotgun (WGS) entry which is preliminary data.</text>
</comment>
<organism evidence="1 2">
    <name type="scientific">Schizothecium vesticola</name>
    <dbReference type="NCBI Taxonomy" id="314040"/>
    <lineage>
        <taxon>Eukaryota</taxon>
        <taxon>Fungi</taxon>
        <taxon>Dikarya</taxon>
        <taxon>Ascomycota</taxon>
        <taxon>Pezizomycotina</taxon>
        <taxon>Sordariomycetes</taxon>
        <taxon>Sordariomycetidae</taxon>
        <taxon>Sordariales</taxon>
        <taxon>Schizotheciaceae</taxon>
        <taxon>Schizothecium</taxon>
    </lineage>
</organism>
<evidence type="ECO:0000313" key="2">
    <source>
        <dbReference type="Proteomes" id="UP001172155"/>
    </source>
</evidence>
<protein>
    <submittedName>
        <fullName evidence="1">Uncharacterized protein</fullName>
    </submittedName>
</protein>